<dbReference type="EMBL" id="CAID01000014">
    <property type="protein sequence ID" value="CEG02182.1"/>
    <property type="molecule type" value="Genomic_DNA"/>
</dbReference>
<accession>A0A096PAZ5</accession>
<feature type="region of interest" description="Disordered" evidence="2">
    <location>
        <begin position="185"/>
        <end position="212"/>
    </location>
</feature>
<dbReference type="AlphaFoldDB" id="A0A096PAZ5"/>
<dbReference type="Proteomes" id="UP000009170">
    <property type="component" value="Unassembled WGS sequence"/>
</dbReference>
<dbReference type="Pfam" id="PF03357">
    <property type="entry name" value="Snf7"/>
    <property type="match status" value="1"/>
</dbReference>
<evidence type="ECO:0000313" key="4">
    <source>
        <dbReference type="Proteomes" id="UP000009170"/>
    </source>
</evidence>
<dbReference type="InParanoid" id="A0A096PAZ5"/>
<evidence type="ECO:0000313" key="3">
    <source>
        <dbReference type="EMBL" id="CEG02182.1"/>
    </source>
</evidence>
<name>A0A096PAZ5_OSTTA</name>
<dbReference type="RefSeq" id="XP_003083113.2">
    <property type="nucleotide sequence ID" value="XM_003083065.2"/>
</dbReference>
<evidence type="ECO:0000256" key="1">
    <source>
        <dbReference type="SAM" id="Coils"/>
    </source>
</evidence>
<evidence type="ECO:0000256" key="2">
    <source>
        <dbReference type="SAM" id="MobiDB-lite"/>
    </source>
</evidence>
<dbReference type="InterPro" id="IPR005024">
    <property type="entry name" value="Snf7_fam"/>
</dbReference>
<feature type="coiled-coil region" evidence="1">
    <location>
        <begin position="30"/>
        <end position="61"/>
    </location>
</feature>
<organism evidence="3 4">
    <name type="scientific">Ostreococcus tauri</name>
    <name type="common">Marine green alga</name>
    <dbReference type="NCBI Taxonomy" id="70448"/>
    <lineage>
        <taxon>Eukaryota</taxon>
        <taxon>Viridiplantae</taxon>
        <taxon>Chlorophyta</taxon>
        <taxon>Mamiellophyceae</taxon>
        <taxon>Mamiellales</taxon>
        <taxon>Bathycoccaceae</taxon>
        <taxon>Ostreococcus</taxon>
    </lineage>
</organism>
<feature type="compositionally biased region" description="Basic and acidic residues" evidence="2">
    <location>
        <begin position="186"/>
        <end position="201"/>
    </location>
</feature>
<comment type="caution">
    <text evidence="3">The sequence shown here is derived from an EMBL/GenBank/DDBJ whole genome shotgun (WGS) entry which is preliminary data.</text>
</comment>
<dbReference type="STRING" id="70448.A0A096PAZ5"/>
<reference evidence="3 4" key="2">
    <citation type="journal article" date="2014" name="BMC Genomics">
        <title>An improved genome of the model marine alga Ostreococcus tauri unfolds by assessing Illumina de novo assemblies.</title>
        <authorList>
            <person name="Blanc-Mathieu R."/>
            <person name="Verhelst B."/>
            <person name="Derelle E."/>
            <person name="Rombauts S."/>
            <person name="Bouget F.Y."/>
            <person name="Carre I."/>
            <person name="Chateau A."/>
            <person name="Eyre-Walker A."/>
            <person name="Grimsley N."/>
            <person name="Moreau H."/>
            <person name="Piegu B."/>
            <person name="Rivals E."/>
            <person name="Schackwitz W."/>
            <person name="Van de Peer Y."/>
            <person name="Piganeau G."/>
        </authorList>
    </citation>
    <scope>NUCLEOTIDE SEQUENCE [LARGE SCALE GENOMIC DNA]</scope>
    <source>
        <strain evidence="4">OTTH 0595 / CCAP 157/2 / RCC745</strain>
    </source>
</reference>
<dbReference type="OrthoDB" id="497428at2759"/>
<dbReference type="KEGG" id="ota:OT_ostta14g02830"/>
<dbReference type="Gene3D" id="6.10.140.1230">
    <property type="match status" value="1"/>
</dbReference>
<proteinExistence type="predicted"/>
<gene>
    <name evidence="3" type="ORF">OT_ostta14g02830</name>
</gene>
<dbReference type="GeneID" id="9837798"/>
<keyword evidence="4" id="KW-1185">Reference proteome</keyword>
<dbReference type="PANTHER" id="PTHR10476">
    <property type="entry name" value="CHARGED MULTIVESICULAR BODY PROTEIN"/>
    <property type="match status" value="1"/>
</dbReference>
<protein>
    <submittedName>
        <fullName evidence="3">Snf7</fullName>
    </submittedName>
</protein>
<sequence length="226" mass="25607">MEKIRNFDFGALFGLAKTPEQRNREWRLRLKSMQRQLDVQIRDIERTRKQTEREIKRCASRNDARSARALAKEIVSARRAISELYVSKARMASVERALTRQSATSKSIDVIKTSSEVLKAMNDLVRTSAVREDAREMGREMCRAGIIEELVEDAMDDLVSDDEEETENAIEDILREITGEVVLPDAGKETEKNEVMAKETSEASLPGETTTADLKARLDAMREEAA</sequence>
<keyword evidence="1" id="KW-0175">Coiled coil</keyword>
<reference evidence="4" key="1">
    <citation type="journal article" date="2006" name="Proc. Natl. Acad. Sci. U.S.A.">
        <title>Genome analysis of the smallest free-living eukaryote Ostreococcus tauri unveils many unique features.</title>
        <authorList>
            <person name="Derelle E."/>
            <person name="Ferraz C."/>
            <person name="Rombauts S."/>
            <person name="Rouze P."/>
            <person name="Worden A.Z."/>
            <person name="Robbens S."/>
            <person name="Partensky F."/>
            <person name="Degroeve S."/>
            <person name="Echeynie S."/>
            <person name="Cooke R."/>
            <person name="Saeys Y."/>
            <person name="Wuyts J."/>
            <person name="Jabbari K."/>
            <person name="Bowler C."/>
            <person name="Panaud O."/>
            <person name="Piegu B."/>
            <person name="Ball S.G."/>
            <person name="Ral J.-P."/>
            <person name="Bouget F.-Y."/>
            <person name="Piganeau G."/>
            <person name="De Baets B."/>
            <person name="Picard A."/>
            <person name="Delseny M."/>
            <person name="Demaille J."/>
            <person name="Van de Peer Y."/>
            <person name="Moreau H."/>
        </authorList>
    </citation>
    <scope>NUCLEOTIDE SEQUENCE [LARGE SCALE GENOMIC DNA]</scope>
    <source>
        <strain evidence="4">OTTH 0595 / CCAP 157/2 / RCC745</strain>
    </source>
</reference>
<dbReference type="GO" id="GO:0007034">
    <property type="term" value="P:vacuolar transport"/>
    <property type="evidence" value="ECO:0007669"/>
    <property type="project" value="InterPro"/>
</dbReference>